<reference evidence="2" key="1">
    <citation type="journal article" date="2014" name="Front. Microbiol.">
        <title>High frequency of phylogenetically diverse reductive dehalogenase-homologous genes in deep subseafloor sedimentary metagenomes.</title>
        <authorList>
            <person name="Kawai M."/>
            <person name="Futagami T."/>
            <person name="Toyoda A."/>
            <person name="Takaki Y."/>
            <person name="Nishi S."/>
            <person name="Hori S."/>
            <person name="Arai W."/>
            <person name="Tsubouchi T."/>
            <person name="Morono Y."/>
            <person name="Uchiyama I."/>
            <person name="Ito T."/>
            <person name="Fujiyama A."/>
            <person name="Inagaki F."/>
            <person name="Takami H."/>
        </authorList>
    </citation>
    <scope>NUCLEOTIDE SEQUENCE</scope>
    <source>
        <strain evidence="2">Expedition CK06-06</strain>
    </source>
</reference>
<sequence length="157" mass="17765">MPGTDRVEEPLNIATLETIQRCEFVPDLDSPLLASTSHRQGASPEPQVEDHAVRLILQRSLVPGEIGVIIQRDFLEYGQQRDRNHVIGGLERRGLQQFIAERDQPRRGPSKMCAGMVVNENFRLEPRREQPIRPARRSTEQKSSGVEMNADPFECAP</sequence>
<comment type="caution">
    <text evidence="2">The sequence shown here is derived from an EMBL/GenBank/DDBJ whole genome shotgun (WGS) entry which is preliminary data.</text>
</comment>
<dbReference type="EMBL" id="BART01017503">
    <property type="protein sequence ID" value="GAG78486.1"/>
    <property type="molecule type" value="Genomic_DNA"/>
</dbReference>
<feature type="region of interest" description="Disordered" evidence="1">
    <location>
        <begin position="125"/>
        <end position="157"/>
    </location>
</feature>
<name>X1C295_9ZZZZ</name>
<proteinExistence type="predicted"/>
<organism evidence="2">
    <name type="scientific">marine sediment metagenome</name>
    <dbReference type="NCBI Taxonomy" id="412755"/>
    <lineage>
        <taxon>unclassified sequences</taxon>
        <taxon>metagenomes</taxon>
        <taxon>ecological metagenomes</taxon>
    </lineage>
</organism>
<protein>
    <submittedName>
        <fullName evidence="2">Uncharacterized protein</fullName>
    </submittedName>
</protein>
<accession>X1C295</accession>
<evidence type="ECO:0000313" key="2">
    <source>
        <dbReference type="EMBL" id="GAG78486.1"/>
    </source>
</evidence>
<gene>
    <name evidence="2" type="ORF">S01H4_33289</name>
</gene>
<dbReference type="AlphaFoldDB" id="X1C295"/>
<evidence type="ECO:0000256" key="1">
    <source>
        <dbReference type="SAM" id="MobiDB-lite"/>
    </source>
</evidence>